<reference evidence="2 3" key="1">
    <citation type="submission" date="2018-07" db="EMBL/GenBank/DDBJ databases">
        <title>Dyella tabacisoli L4-6T, whole genome shotgun sequence.</title>
        <authorList>
            <person name="Zhou X.-K."/>
            <person name="Li W.-J."/>
            <person name="Duan Y.-Q."/>
        </authorList>
    </citation>
    <scope>NUCLEOTIDE SEQUENCE [LARGE SCALE GENOMIC DNA]</scope>
    <source>
        <strain evidence="2 3">L4-6</strain>
    </source>
</reference>
<dbReference type="Proteomes" id="UP000253782">
    <property type="component" value="Unassembled WGS sequence"/>
</dbReference>
<feature type="region of interest" description="Disordered" evidence="1">
    <location>
        <begin position="139"/>
        <end position="162"/>
    </location>
</feature>
<evidence type="ECO:0000313" key="2">
    <source>
        <dbReference type="EMBL" id="RDD80358.1"/>
    </source>
</evidence>
<evidence type="ECO:0008006" key="4">
    <source>
        <dbReference type="Google" id="ProtNLM"/>
    </source>
</evidence>
<evidence type="ECO:0000313" key="3">
    <source>
        <dbReference type="Proteomes" id="UP000253782"/>
    </source>
</evidence>
<protein>
    <recommendedName>
        <fullName evidence="4">Adhesin</fullName>
    </recommendedName>
</protein>
<gene>
    <name evidence="2" type="ORF">DVJ77_17615</name>
</gene>
<comment type="caution">
    <text evidence="2">The sequence shown here is derived from an EMBL/GenBank/DDBJ whole genome shotgun (WGS) entry which is preliminary data.</text>
</comment>
<dbReference type="EMBL" id="QQAH01000018">
    <property type="protein sequence ID" value="RDD80358.1"/>
    <property type="molecule type" value="Genomic_DNA"/>
</dbReference>
<sequence>MLALAFASAGTPAAAADDYTAMLGYLNSRIDGQAFQNTHGASAVNMAAGDLNLQANLRAFASGEYAQTVIYSLQQQRNNHYDTPLTATASIGGAAYAGGQGLASINQASGSGNAELNVITATLANQGIREATDVSLSTAVSASAGEQSTKNPHTQSGGTRSVAVESSALQGFQGVLQLNQIAGSGNATGNLLLLTAPPSR</sequence>
<name>A0A369UKW2_9GAMM</name>
<organism evidence="2 3">
    <name type="scientific">Dyella tabacisoli</name>
    <dbReference type="NCBI Taxonomy" id="2282381"/>
    <lineage>
        <taxon>Bacteria</taxon>
        <taxon>Pseudomonadati</taxon>
        <taxon>Pseudomonadota</taxon>
        <taxon>Gammaproteobacteria</taxon>
        <taxon>Lysobacterales</taxon>
        <taxon>Rhodanobacteraceae</taxon>
        <taxon>Dyella</taxon>
    </lineage>
</organism>
<proteinExistence type="predicted"/>
<dbReference type="OrthoDB" id="7008646at2"/>
<keyword evidence="3" id="KW-1185">Reference proteome</keyword>
<accession>A0A369UKW2</accession>
<dbReference type="AlphaFoldDB" id="A0A369UKW2"/>
<evidence type="ECO:0000256" key="1">
    <source>
        <dbReference type="SAM" id="MobiDB-lite"/>
    </source>
</evidence>
<feature type="compositionally biased region" description="Polar residues" evidence="1">
    <location>
        <begin position="139"/>
        <end position="159"/>
    </location>
</feature>